<accession>Q1RSI9</accession>
<dbReference type="AlphaFoldDB" id="Q1RSI9"/>
<organism evidence="1">
    <name type="scientific">Medicago truncatula</name>
    <name type="common">Barrel medic</name>
    <name type="synonym">Medicago tribuloides</name>
    <dbReference type="NCBI Taxonomy" id="3880"/>
    <lineage>
        <taxon>Eukaryota</taxon>
        <taxon>Viridiplantae</taxon>
        <taxon>Streptophyta</taxon>
        <taxon>Embryophyta</taxon>
        <taxon>Tracheophyta</taxon>
        <taxon>Spermatophyta</taxon>
        <taxon>Magnoliopsida</taxon>
        <taxon>eudicotyledons</taxon>
        <taxon>Gunneridae</taxon>
        <taxon>Pentapetalae</taxon>
        <taxon>rosids</taxon>
        <taxon>fabids</taxon>
        <taxon>Fabales</taxon>
        <taxon>Fabaceae</taxon>
        <taxon>Papilionoideae</taxon>
        <taxon>50 kb inversion clade</taxon>
        <taxon>NPAAA clade</taxon>
        <taxon>Hologalegina</taxon>
        <taxon>IRL clade</taxon>
        <taxon>Trifolieae</taxon>
        <taxon>Medicago</taxon>
    </lineage>
</organism>
<evidence type="ECO:0000313" key="1">
    <source>
        <dbReference type="EMBL" id="ABE86672.1"/>
    </source>
</evidence>
<proteinExistence type="predicted"/>
<gene>
    <name evidence="1" type="ORF">MtrDRAFT_AC161864g10v2</name>
</gene>
<reference evidence="1" key="1">
    <citation type="submission" date="2006-03" db="EMBL/GenBank/DDBJ databases">
        <authorList>
            <person name="Lin S."/>
            <person name="Dixon R."/>
            <person name="May G."/>
            <person name="Sumner L."/>
            <person name="Gonzales B."/>
            <person name="Cook D."/>
            <person name="Kim D."/>
            <person name="Young N."/>
            <person name="Cannon S."/>
            <person name="Roe B.A."/>
        </authorList>
    </citation>
    <scope>NUCLEOTIDE SEQUENCE</scope>
</reference>
<protein>
    <submittedName>
        <fullName evidence="1">Uncharacterized protein</fullName>
    </submittedName>
</protein>
<reference evidence="1" key="2">
    <citation type="submission" date="2007-04" db="EMBL/GenBank/DDBJ databases">
        <authorList>
            <consortium name="The International Medicago Genome Annotation Group"/>
        </authorList>
    </citation>
    <scope>NUCLEOTIDE SEQUENCE</scope>
</reference>
<name>Q1RSI9_MEDTR</name>
<sequence length="124" mass="14182">MAHTNNKPNNRDLPSERRHHVNTRKCTLRDQLCASKTKIKVCLWQQRTLGRSTHVGLLTCLERAISFKDFSSKFVCLLAITRNISNDALEFVEKAQYSVLGSKLAVFQCVKTVLADWETISMKE</sequence>
<dbReference type="EMBL" id="AC161864">
    <property type="protein sequence ID" value="ABE86672.1"/>
    <property type="molecule type" value="Genomic_DNA"/>
</dbReference>